<dbReference type="EMBL" id="CP094298">
    <property type="protein sequence ID" value="UNZ05083.1"/>
    <property type="molecule type" value="Genomic_DNA"/>
</dbReference>
<accession>A0ABY3Z4Q8</accession>
<gene>
    <name evidence="1" type="ORF">SRIMR7_23285</name>
</gene>
<proteinExistence type="predicted"/>
<evidence type="ECO:0000313" key="1">
    <source>
        <dbReference type="EMBL" id="UNZ05083.1"/>
    </source>
</evidence>
<keyword evidence="2" id="KW-1185">Reference proteome</keyword>
<sequence length="110" mass="12134">MCVETLVARIIRGLHEEDERFPATRGWQVGAMPDGLPLLAAELAAAGPDDAMDVLKRLGEHRKWRLLDVDDPARIAVVFTWPEPEHGQPRPQPEAVVQLWAPAAAEVRAA</sequence>
<protein>
    <submittedName>
        <fullName evidence="1">Uncharacterized protein</fullName>
    </submittedName>
</protein>
<reference evidence="1 2" key="1">
    <citation type="submission" date="2022-03" db="EMBL/GenBank/DDBJ databases">
        <title>Complete genome of Streptomyces rimosus ssp. rimosus R7 (=ATCC 10970).</title>
        <authorList>
            <person name="Beganovic S."/>
            <person name="Ruckert C."/>
            <person name="Busche T."/>
            <person name="Kalinowski J."/>
            <person name="Wittmann C."/>
        </authorList>
    </citation>
    <scope>NUCLEOTIDE SEQUENCE [LARGE SCALE GENOMIC DNA]</scope>
    <source>
        <strain evidence="1 2">R7</strain>
    </source>
</reference>
<evidence type="ECO:0000313" key="2">
    <source>
        <dbReference type="Proteomes" id="UP000829494"/>
    </source>
</evidence>
<organism evidence="1 2">
    <name type="scientific">Streptomyces rimosus subsp. rimosus</name>
    <dbReference type="NCBI Taxonomy" id="132474"/>
    <lineage>
        <taxon>Bacteria</taxon>
        <taxon>Bacillati</taxon>
        <taxon>Actinomycetota</taxon>
        <taxon>Actinomycetes</taxon>
        <taxon>Kitasatosporales</taxon>
        <taxon>Streptomycetaceae</taxon>
        <taxon>Streptomyces</taxon>
    </lineage>
</organism>
<dbReference type="Proteomes" id="UP000829494">
    <property type="component" value="Chromosome"/>
</dbReference>
<name>A0ABY3Z4Q8_STRRM</name>